<dbReference type="EMBL" id="LRGB01002758">
    <property type="protein sequence ID" value="KZS06396.1"/>
    <property type="molecule type" value="Genomic_DNA"/>
</dbReference>
<keyword evidence="5" id="KW-0539">Nucleus</keyword>
<protein>
    <submittedName>
        <fullName evidence="6">Uncharacterized protein</fullName>
    </submittedName>
</protein>
<dbReference type="GO" id="GO:0004879">
    <property type="term" value="F:nuclear receptor activity"/>
    <property type="evidence" value="ECO:0007669"/>
    <property type="project" value="TreeGrafter"/>
</dbReference>
<gene>
    <name evidence="6" type="ORF">APZ42_030165</name>
</gene>
<evidence type="ECO:0000256" key="2">
    <source>
        <dbReference type="ARBA" id="ARBA00023015"/>
    </source>
</evidence>
<organism evidence="6 7">
    <name type="scientific">Daphnia magna</name>
    <dbReference type="NCBI Taxonomy" id="35525"/>
    <lineage>
        <taxon>Eukaryota</taxon>
        <taxon>Metazoa</taxon>
        <taxon>Ecdysozoa</taxon>
        <taxon>Arthropoda</taxon>
        <taxon>Crustacea</taxon>
        <taxon>Branchiopoda</taxon>
        <taxon>Diplostraca</taxon>
        <taxon>Cladocera</taxon>
        <taxon>Anomopoda</taxon>
        <taxon>Daphniidae</taxon>
        <taxon>Daphnia</taxon>
    </lineage>
</organism>
<keyword evidence="2" id="KW-0805">Transcription regulation</keyword>
<dbReference type="GO" id="GO:0034751">
    <property type="term" value="C:aryl hydrocarbon receptor complex"/>
    <property type="evidence" value="ECO:0007669"/>
    <property type="project" value="TreeGrafter"/>
</dbReference>
<accession>A0A164P070</accession>
<evidence type="ECO:0000256" key="3">
    <source>
        <dbReference type="ARBA" id="ARBA00023125"/>
    </source>
</evidence>
<dbReference type="STRING" id="35525.A0A164P070"/>
<sequence length="124" mass="14550">MDDPLWRDGRPWLLFLKRKPNPKVDRNSSDVVHQSVYELVHSEDREELQRQLTWSSQLAADSGLTLLDALRPDNSMILERSFTVRFRCLLDNTSGFLVRPFFPFRLRNCWNFFEIRSVSHGPGG</sequence>
<keyword evidence="4" id="KW-0804">Transcription</keyword>
<keyword evidence="3" id="KW-0238">DNA-binding</keyword>
<evidence type="ECO:0000256" key="5">
    <source>
        <dbReference type="ARBA" id="ARBA00023242"/>
    </source>
</evidence>
<evidence type="ECO:0000313" key="6">
    <source>
        <dbReference type="EMBL" id="KZS06396.1"/>
    </source>
</evidence>
<comment type="caution">
    <text evidence="6">The sequence shown here is derived from an EMBL/GenBank/DDBJ whole genome shotgun (WGS) entry which is preliminary data.</text>
</comment>
<name>A0A164P070_9CRUS</name>
<evidence type="ECO:0000256" key="4">
    <source>
        <dbReference type="ARBA" id="ARBA00023163"/>
    </source>
</evidence>
<dbReference type="Proteomes" id="UP000076858">
    <property type="component" value="Unassembled WGS sequence"/>
</dbReference>
<reference evidence="6 7" key="1">
    <citation type="submission" date="2016-03" db="EMBL/GenBank/DDBJ databases">
        <title>EvidentialGene: Evidence-directed Construction of Genes on Genomes.</title>
        <authorList>
            <person name="Gilbert D.G."/>
            <person name="Choi J.-H."/>
            <person name="Mockaitis K."/>
            <person name="Colbourne J."/>
            <person name="Pfrender M."/>
        </authorList>
    </citation>
    <scope>NUCLEOTIDE SEQUENCE [LARGE SCALE GENOMIC DNA]</scope>
    <source>
        <strain evidence="6 7">Xinb3</strain>
        <tissue evidence="6">Complete organism</tissue>
    </source>
</reference>
<keyword evidence="7" id="KW-1185">Reference proteome</keyword>
<evidence type="ECO:0000256" key="1">
    <source>
        <dbReference type="ARBA" id="ARBA00004123"/>
    </source>
</evidence>
<dbReference type="InterPro" id="IPR039091">
    <property type="entry name" value="AHR/AHRR"/>
</dbReference>
<comment type="subcellular location">
    <subcellularLocation>
        <location evidence="1">Nucleus</location>
    </subcellularLocation>
</comment>
<dbReference type="PANTHER" id="PTHR10649:SF12">
    <property type="entry name" value="SPINELESS, ISOFORM C"/>
    <property type="match status" value="1"/>
</dbReference>
<dbReference type="GO" id="GO:0006805">
    <property type="term" value="P:xenobiotic metabolic process"/>
    <property type="evidence" value="ECO:0007669"/>
    <property type="project" value="InterPro"/>
</dbReference>
<dbReference type="PANTHER" id="PTHR10649">
    <property type="entry name" value="ARYL HYDROCARBON RECEPTOR"/>
    <property type="match status" value="1"/>
</dbReference>
<dbReference type="GO" id="GO:0005634">
    <property type="term" value="C:nucleus"/>
    <property type="evidence" value="ECO:0007669"/>
    <property type="project" value="UniProtKB-SubCell"/>
</dbReference>
<evidence type="ECO:0000313" key="7">
    <source>
        <dbReference type="Proteomes" id="UP000076858"/>
    </source>
</evidence>
<proteinExistence type="predicted"/>
<dbReference type="Gene3D" id="3.30.450.20">
    <property type="entry name" value="PAS domain"/>
    <property type="match status" value="1"/>
</dbReference>
<dbReference type="GO" id="GO:0000976">
    <property type="term" value="F:transcription cis-regulatory region binding"/>
    <property type="evidence" value="ECO:0007669"/>
    <property type="project" value="TreeGrafter"/>
</dbReference>
<dbReference type="AlphaFoldDB" id="A0A164P070"/>
<dbReference type="OrthoDB" id="6099906at2759"/>